<evidence type="ECO:0000259" key="5">
    <source>
        <dbReference type="PROSITE" id="PS50931"/>
    </source>
</evidence>
<accession>A0A2S9I9Q8</accession>
<keyword evidence="2" id="KW-0805">Transcription regulation</keyword>
<comment type="caution">
    <text evidence="6">The sequence shown here is derived from an EMBL/GenBank/DDBJ whole genome shotgun (WGS) entry which is preliminary data.</text>
</comment>
<evidence type="ECO:0000313" key="6">
    <source>
        <dbReference type="EMBL" id="PRD14527.1"/>
    </source>
</evidence>
<dbReference type="EMBL" id="PDET01000010">
    <property type="protein sequence ID" value="PRD14527.1"/>
    <property type="molecule type" value="Genomic_DNA"/>
</dbReference>
<dbReference type="InterPro" id="IPR000847">
    <property type="entry name" value="LysR_HTH_N"/>
</dbReference>
<dbReference type="GO" id="GO:0003700">
    <property type="term" value="F:DNA-binding transcription factor activity"/>
    <property type="evidence" value="ECO:0007669"/>
    <property type="project" value="InterPro"/>
</dbReference>
<dbReference type="Gene3D" id="3.40.190.290">
    <property type="match status" value="1"/>
</dbReference>
<dbReference type="Proteomes" id="UP000239181">
    <property type="component" value="Unassembled WGS sequence"/>
</dbReference>
<dbReference type="GO" id="GO:0003677">
    <property type="term" value="F:DNA binding"/>
    <property type="evidence" value="ECO:0007669"/>
    <property type="project" value="UniProtKB-KW"/>
</dbReference>
<dbReference type="CDD" id="cd05466">
    <property type="entry name" value="PBP2_LTTR_substrate"/>
    <property type="match status" value="1"/>
</dbReference>
<dbReference type="InterPro" id="IPR036388">
    <property type="entry name" value="WH-like_DNA-bd_sf"/>
</dbReference>
<gene>
    <name evidence="6" type="ORF">CQW29_15270</name>
</gene>
<dbReference type="SUPFAM" id="SSF53850">
    <property type="entry name" value="Periplasmic binding protein-like II"/>
    <property type="match status" value="1"/>
</dbReference>
<evidence type="ECO:0000256" key="2">
    <source>
        <dbReference type="ARBA" id="ARBA00023015"/>
    </source>
</evidence>
<dbReference type="OrthoDB" id="646694at2"/>
<sequence>MRGVSVPNVGVKKELSGSSVQENSAMLKLKPLYYFKTVVEKGSISAASAVLFTAQPPISKALQQLEVQWDVVLFERTSRGMIPTDAGRYLYQRAGDLLLQAQNIDSEMRAFSEGQRGVVRLGCVDMGISLLAEAIAALRLRYPNLQFSLYQGDPPWLEELLERRQVDAALIHLPLTLNPHNIASIPLNQLNVRALCLADTPLAARPSVTLAQLAAQPLVLLRRKTGFGMYDRVMQCFTQAGLTPNIVAQASDLPVMKQLVRQGVAVALVPSLAESETEAGLVSLPVPELQAAADRLALIYYQQHAESAVLKPLLEYFFSR</sequence>
<name>A0A2S9I9Q8_9GAMM</name>
<keyword evidence="4" id="KW-0804">Transcription</keyword>
<dbReference type="Gene3D" id="1.10.10.10">
    <property type="entry name" value="Winged helix-like DNA-binding domain superfamily/Winged helix DNA-binding domain"/>
    <property type="match status" value="1"/>
</dbReference>
<dbReference type="AlphaFoldDB" id="A0A2S9I9Q8"/>
<comment type="similarity">
    <text evidence="1">Belongs to the LysR transcriptional regulatory family.</text>
</comment>
<dbReference type="FunFam" id="1.10.10.10:FF:000001">
    <property type="entry name" value="LysR family transcriptional regulator"/>
    <property type="match status" value="1"/>
</dbReference>
<evidence type="ECO:0000256" key="3">
    <source>
        <dbReference type="ARBA" id="ARBA00023125"/>
    </source>
</evidence>
<dbReference type="SUPFAM" id="SSF46785">
    <property type="entry name" value="Winged helix' DNA-binding domain"/>
    <property type="match status" value="1"/>
</dbReference>
<proteinExistence type="inferred from homology"/>
<evidence type="ECO:0000256" key="1">
    <source>
        <dbReference type="ARBA" id="ARBA00009437"/>
    </source>
</evidence>
<organism evidence="6 7">
    <name type="scientific">Pantoea coffeiphila</name>
    <dbReference type="NCBI Taxonomy" id="1465635"/>
    <lineage>
        <taxon>Bacteria</taxon>
        <taxon>Pseudomonadati</taxon>
        <taxon>Pseudomonadota</taxon>
        <taxon>Gammaproteobacteria</taxon>
        <taxon>Enterobacterales</taxon>
        <taxon>Erwiniaceae</taxon>
        <taxon>Pantoea</taxon>
    </lineage>
</organism>
<feature type="domain" description="HTH lysR-type" evidence="5">
    <location>
        <begin position="27"/>
        <end position="84"/>
    </location>
</feature>
<dbReference type="GO" id="GO:0032993">
    <property type="term" value="C:protein-DNA complex"/>
    <property type="evidence" value="ECO:0007669"/>
    <property type="project" value="TreeGrafter"/>
</dbReference>
<evidence type="ECO:0000256" key="4">
    <source>
        <dbReference type="ARBA" id="ARBA00023163"/>
    </source>
</evidence>
<dbReference type="Pfam" id="PF03466">
    <property type="entry name" value="LysR_substrate"/>
    <property type="match status" value="1"/>
</dbReference>
<dbReference type="PANTHER" id="PTHR30346">
    <property type="entry name" value="TRANSCRIPTIONAL DUAL REGULATOR HCAR-RELATED"/>
    <property type="match status" value="1"/>
</dbReference>
<keyword evidence="7" id="KW-1185">Reference proteome</keyword>
<dbReference type="PROSITE" id="PS50931">
    <property type="entry name" value="HTH_LYSR"/>
    <property type="match status" value="1"/>
</dbReference>
<protein>
    <recommendedName>
        <fullName evidence="5">HTH lysR-type domain-containing protein</fullName>
    </recommendedName>
</protein>
<dbReference type="PANTHER" id="PTHR30346:SF28">
    <property type="entry name" value="HTH-TYPE TRANSCRIPTIONAL REGULATOR CYNR"/>
    <property type="match status" value="1"/>
</dbReference>
<dbReference type="InterPro" id="IPR005119">
    <property type="entry name" value="LysR_subst-bd"/>
</dbReference>
<evidence type="ECO:0000313" key="7">
    <source>
        <dbReference type="Proteomes" id="UP000239181"/>
    </source>
</evidence>
<dbReference type="Pfam" id="PF00126">
    <property type="entry name" value="HTH_1"/>
    <property type="match status" value="1"/>
</dbReference>
<reference evidence="6 7" key="1">
    <citation type="submission" date="2017-10" db="EMBL/GenBank/DDBJ databases">
        <title>Draft genome of two endophytic bacteria isolated from 'guarana' Paullinia cupana (Mart.) Ducke.</title>
        <authorList>
            <person name="Siqueira K.A."/>
            <person name="Liotti R.G."/>
            <person name="Mendes T.A."/>
            <person name="Soares M.A."/>
        </authorList>
    </citation>
    <scope>NUCLEOTIDE SEQUENCE [LARGE SCALE GENOMIC DNA]</scope>
    <source>
        <strain evidence="6 7">342</strain>
    </source>
</reference>
<dbReference type="InterPro" id="IPR036390">
    <property type="entry name" value="WH_DNA-bd_sf"/>
</dbReference>
<keyword evidence="3" id="KW-0238">DNA-binding</keyword>